<dbReference type="CDD" id="cd04707">
    <property type="entry name" value="otoconin_90"/>
    <property type="match status" value="2"/>
</dbReference>
<comment type="similarity">
    <text evidence="2 16">Belongs to the phospholipase A2 family.</text>
</comment>
<comment type="function">
    <text evidence="10">Major protein of the otoconia, a calcium carbonate structure in the saccule and utricle of the ear. Together with OTOL1, acts as a scaffold for otoconia biomineralization: sequesters calcium and forms interconnecting fibrils between otoconia that are incorporated into the calcium crystal structure. Together with OTOL1, modulates calcite crystal morphology and growth kinetics. It is unlikely that this protein has phospholipase A2 activity.</text>
</comment>
<dbReference type="InterPro" id="IPR033112">
    <property type="entry name" value="PLA2_Asp_AS"/>
</dbReference>
<feature type="chain" id="PRO_5034463315" description="Otoconin-90" evidence="17">
    <location>
        <begin position="17"/>
        <end position="466"/>
    </location>
</feature>
<keyword evidence="8 15" id="KW-1015">Disulfide bond</keyword>
<dbReference type="InterPro" id="IPR041798">
    <property type="entry name" value="Otoconin-90"/>
</dbReference>
<dbReference type="InterPro" id="IPR001211">
    <property type="entry name" value="PLA2"/>
</dbReference>
<dbReference type="FunFam" id="1.20.90.10:FF:000009">
    <property type="entry name" value="Otoconin-90"/>
    <property type="match status" value="1"/>
</dbReference>
<dbReference type="AlphaFoldDB" id="A0A8B6ZSR8"/>
<feature type="active site" evidence="13">
    <location>
        <position position="338"/>
    </location>
</feature>
<feature type="region of interest" description="Disordered" evidence="18">
    <location>
        <begin position="208"/>
        <end position="244"/>
    </location>
</feature>
<dbReference type="OrthoDB" id="8856917at2759"/>
<evidence type="ECO:0000256" key="7">
    <source>
        <dbReference type="ARBA" id="ARBA00022837"/>
    </source>
</evidence>
<evidence type="ECO:0000256" key="15">
    <source>
        <dbReference type="PIRSR" id="PIRSR601211-3"/>
    </source>
</evidence>
<evidence type="ECO:0000256" key="16">
    <source>
        <dbReference type="RuleBase" id="RU003654"/>
    </source>
</evidence>
<dbReference type="GO" id="GO:0005576">
    <property type="term" value="C:extracellular region"/>
    <property type="evidence" value="ECO:0007669"/>
    <property type="project" value="UniProtKB-SubCell"/>
</dbReference>
<reference evidence="21" key="1">
    <citation type="submission" date="2025-08" db="UniProtKB">
        <authorList>
            <consortium name="RefSeq"/>
        </authorList>
    </citation>
    <scope>IDENTIFICATION</scope>
</reference>
<dbReference type="Proteomes" id="UP000694850">
    <property type="component" value="Unplaced"/>
</dbReference>
<feature type="signal peptide" evidence="17">
    <location>
        <begin position="1"/>
        <end position="16"/>
    </location>
</feature>
<feature type="binding site" evidence="14">
    <location>
        <position position="320"/>
    </location>
    <ligand>
        <name>Ca(2+)</name>
        <dbReference type="ChEBI" id="CHEBI:29108"/>
    </ligand>
</feature>
<feature type="disulfide bond" evidence="15">
    <location>
        <begin position="341"/>
        <end position="382"/>
    </location>
</feature>
<evidence type="ECO:0000259" key="19">
    <source>
        <dbReference type="SMART" id="SM00085"/>
    </source>
</evidence>
<feature type="disulfide bond" evidence="15">
    <location>
        <begin position="350"/>
        <end position="375"/>
    </location>
</feature>
<dbReference type="PANTHER" id="PTHR11716">
    <property type="entry name" value="PHOSPHOLIPASE A2 FAMILY MEMBER"/>
    <property type="match status" value="1"/>
</dbReference>
<evidence type="ECO:0000256" key="10">
    <source>
        <dbReference type="ARBA" id="ARBA00059270"/>
    </source>
</evidence>
<evidence type="ECO:0000256" key="18">
    <source>
        <dbReference type="SAM" id="MobiDB-lite"/>
    </source>
</evidence>
<dbReference type="CTD" id="729330"/>
<dbReference type="SUPFAM" id="SSF48619">
    <property type="entry name" value="Phospholipase A2, PLA2"/>
    <property type="match status" value="2"/>
</dbReference>
<keyword evidence="6" id="KW-0677">Repeat</keyword>
<comment type="subunit">
    <text evidence="11">Interacts with OTOL1.</text>
</comment>
<dbReference type="GO" id="GO:0006644">
    <property type="term" value="P:phospholipid metabolic process"/>
    <property type="evidence" value="ECO:0007669"/>
    <property type="project" value="InterPro"/>
</dbReference>
<evidence type="ECO:0000256" key="17">
    <source>
        <dbReference type="RuleBase" id="RU361236"/>
    </source>
</evidence>
<dbReference type="GO" id="GO:0005509">
    <property type="term" value="F:calcium ion binding"/>
    <property type="evidence" value="ECO:0007669"/>
    <property type="project" value="InterPro"/>
</dbReference>
<evidence type="ECO:0000256" key="9">
    <source>
        <dbReference type="ARBA" id="ARBA00023180"/>
    </source>
</evidence>
<keyword evidence="20" id="KW-1185">Reference proteome</keyword>
<sequence length="466" mass="50578">MIVLLVNVLVLPSVDTTFFSGVFKNVEDVAEIFDCLGSHFTWLQAVFTNFPVLLQFVNGMKCVAGLCPRDLEDYGCTCRFEMEGPPVDEADSCCFQHRKCHEEAAEMDCLQVPTKLSTDVNCISRSITCESRDPCEHLLCTCDKAAVECLAHSSINFSLNHLDTSFCLAQTPEITSRKELTTLLPVEVPEKPTDSLTALSGEVAAEARGDRLTTHPRTKPGRDLEVTEAARATSVPGSAEMAATDKGVTVGPAGVQPLGLAVSSLNSGPEETMGQACDRFTFLHLDSGHHTQGMLQLGEMLFCLTSRCPEEFESYGCYCGQEGRGDPRDALDRCCRSHHCCLEQVKRLGCLPERPPRSRVVCVDHTPECGGQSLCEKFLCACDQTAAECMASAFFNQSLKSPSPQECQGHQVPCEDSTHGGPSATSLGSSSEESSEEGTPFTEALRTRRSLWKSLGPLATRPLRGS</sequence>
<evidence type="ECO:0000256" key="1">
    <source>
        <dbReference type="ARBA" id="ARBA00004613"/>
    </source>
</evidence>
<evidence type="ECO:0000256" key="5">
    <source>
        <dbReference type="ARBA" id="ARBA00022729"/>
    </source>
</evidence>
<feature type="domain" description="Phospholipase A2-like central" evidence="19">
    <location>
        <begin position="293"/>
        <end position="408"/>
    </location>
</feature>
<evidence type="ECO:0000313" key="21">
    <source>
        <dbReference type="RefSeq" id="XP_007938770.1"/>
    </source>
</evidence>
<evidence type="ECO:0000256" key="11">
    <source>
        <dbReference type="ARBA" id="ARBA00062863"/>
    </source>
</evidence>
<dbReference type="GO" id="GO:0016042">
    <property type="term" value="P:lipid catabolic process"/>
    <property type="evidence" value="ECO:0007669"/>
    <property type="project" value="InterPro"/>
</dbReference>
<comment type="subcellular location">
    <subcellularLocation>
        <location evidence="1 17">Secreted</location>
    </subcellularLocation>
</comment>
<dbReference type="FunFam" id="1.20.90.10:FF:000006">
    <property type="entry name" value="Otoconin-90"/>
    <property type="match status" value="1"/>
</dbReference>
<feature type="active site" evidence="13">
    <location>
        <position position="383"/>
    </location>
</feature>
<evidence type="ECO:0000256" key="13">
    <source>
        <dbReference type="PIRSR" id="PIRSR601211-1"/>
    </source>
</evidence>
<dbReference type="PRINTS" id="PR00389">
    <property type="entry name" value="PHPHLIPASEA2"/>
</dbReference>
<evidence type="ECO:0000256" key="4">
    <source>
        <dbReference type="ARBA" id="ARBA00022723"/>
    </source>
</evidence>
<feature type="region of interest" description="Disordered" evidence="18">
    <location>
        <begin position="406"/>
        <end position="446"/>
    </location>
</feature>
<name>A0A8B6ZSR8_ORYAF</name>
<evidence type="ECO:0000256" key="14">
    <source>
        <dbReference type="PIRSR" id="PIRSR601211-2"/>
    </source>
</evidence>
<dbReference type="GO" id="GO:0005543">
    <property type="term" value="F:phospholipid binding"/>
    <property type="evidence" value="ECO:0007669"/>
    <property type="project" value="TreeGrafter"/>
</dbReference>
<dbReference type="Pfam" id="PF00068">
    <property type="entry name" value="Phospholip_A2_1"/>
    <property type="match status" value="2"/>
</dbReference>
<feature type="compositionally biased region" description="Low complexity" evidence="18">
    <location>
        <begin position="420"/>
        <end position="432"/>
    </location>
</feature>
<keyword evidence="7 14" id="KW-0106">Calcium</keyword>
<dbReference type="GO" id="GO:0047498">
    <property type="term" value="F:calcium-dependent phospholipase A2 activity"/>
    <property type="evidence" value="ECO:0007669"/>
    <property type="project" value="TreeGrafter"/>
</dbReference>
<dbReference type="GeneID" id="103196791"/>
<evidence type="ECO:0000256" key="3">
    <source>
        <dbReference type="ARBA" id="ARBA00022525"/>
    </source>
</evidence>
<comment type="cofactor">
    <cofactor evidence="14">
        <name>Ca(2+)</name>
        <dbReference type="ChEBI" id="CHEBI:29108"/>
    </cofactor>
    <text evidence="14">Binds 1 Ca(2+) ion per subunit.</text>
</comment>
<evidence type="ECO:0000313" key="20">
    <source>
        <dbReference type="Proteomes" id="UP000694850"/>
    </source>
</evidence>
<evidence type="ECO:0000256" key="6">
    <source>
        <dbReference type="ARBA" id="ARBA00022737"/>
    </source>
</evidence>
<gene>
    <name evidence="21" type="primary">OC90</name>
</gene>
<feature type="binding site" evidence="14">
    <location>
        <position position="318"/>
    </location>
    <ligand>
        <name>Ca(2+)</name>
        <dbReference type="ChEBI" id="CHEBI:29108"/>
    </ligand>
</feature>
<keyword evidence="3 17" id="KW-0964">Secreted</keyword>
<dbReference type="SMART" id="SM00085">
    <property type="entry name" value="PA2c"/>
    <property type="match status" value="2"/>
</dbReference>
<dbReference type="PROSITE" id="PS00119">
    <property type="entry name" value="PA2_ASP"/>
    <property type="match status" value="1"/>
</dbReference>
<evidence type="ECO:0000256" key="8">
    <source>
        <dbReference type="ARBA" id="ARBA00023157"/>
    </source>
</evidence>
<feature type="disulfide bond" evidence="15">
    <location>
        <begin position="334"/>
        <end position="389"/>
    </location>
</feature>
<proteinExistence type="inferred from homology"/>
<keyword evidence="4 14" id="KW-0479">Metal-binding</keyword>
<evidence type="ECO:0000256" key="2">
    <source>
        <dbReference type="ARBA" id="ARBA00007056"/>
    </source>
</evidence>
<accession>A0A8B6ZSR8</accession>
<dbReference type="Gene3D" id="1.20.90.10">
    <property type="entry name" value="Phospholipase A2 domain"/>
    <property type="match status" value="2"/>
</dbReference>
<dbReference type="PANTHER" id="PTHR11716:SF1">
    <property type="entry name" value="OTOCONIN-90"/>
    <property type="match status" value="1"/>
</dbReference>
<dbReference type="GO" id="GO:0050482">
    <property type="term" value="P:arachidonate secretion"/>
    <property type="evidence" value="ECO:0007669"/>
    <property type="project" value="InterPro"/>
</dbReference>
<organism evidence="20 21">
    <name type="scientific">Orycteropus afer afer</name>
    <dbReference type="NCBI Taxonomy" id="1230840"/>
    <lineage>
        <taxon>Eukaryota</taxon>
        <taxon>Metazoa</taxon>
        <taxon>Chordata</taxon>
        <taxon>Craniata</taxon>
        <taxon>Vertebrata</taxon>
        <taxon>Euteleostomi</taxon>
        <taxon>Mammalia</taxon>
        <taxon>Eutheria</taxon>
        <taxon>Afrotheria</taxon>
        <taxon>Tubulidentata</taxon>
        <taxon>Orycteropodidae</taxon>
        <taxon>Orycteropus</taxon>
    </lineage>
</organism>
<keyword evidence="9" id="KW-0325">Glycoprotein</keyword>
<dbReference type="InterPro" id="IPR016090">
    <property type="entry name" value="PLA2-like_dom"/>
</dbReference>
<dbReference type="RefSeq" id="XP_007938770.1">
    <property type="nucleotide sequence ID" value="XM_007940579.1"/>
</dbReference>
<dbReference type="InterPro" id="IPR033113">
    <property type="entry name" value="PLA2_histidine"/>
</dbReference>
<evidence type="ECO:0000256" key="12">
    <source>
        <dbReference type="ARBA" id="ARBA00072093"/>
    </source>
</evidence>
<feature type="domain" description="Phospholipase A2-like central" evidence="19">
    <location>
        <begin position="52"/>
        <end position="168"/>
    </location>
</feature>
<feature type="disulfide bond" evidence="15">
    <location>
        <begin position="319"/>
        <end position="335"/>
    </location>
</feature>
<feature type="disulfide bond" evidence="15">
    <location>
        <begin position="369"/>
        <end position="380"/>
    </location>
</feature>
<dbReference type="PROSITE" id="PS00118">
    <property type="entry name" value="PA2_HIS"/>
    <property type="match status" value="2"/>
</dbReference>
<protein>
    <recommendedName>
        <fullName evidence="12">Otoconin-90</fullName>
    </recommendedName>
</protein>
<dbReference type="InterPro" id="IPR036444">
    <property type="entry name" value="PLipase_A2_dom_sf"/>
</dbReference>
<keyword evidence="5 17" id="KW-0732">Signal</keyword>